<evidence type="ECO:0000313" key="2">
    <source>
        <dbReference type="Proteomes" id="UP001631969"/>
    </source>
</evidence>
<gene>
    <name evidence="1" type="ORF">ACI1P1_09255</name>
</gene>
<evidence type="ECO:0000313" key="1">
    <source>
        <dbReference type="EMBL" id="MFM9328473.1"/>
    </source>
</evidence>
<keyword evidence="2" id="KW-1185">Reference proteome</keyword>
<comment type="caution">
    <text evidence="1">The sequence shown here is derived from an EMBL/GenBank/DDBJ whole genome shotgun (WGS) entry which is preliminary data.</text>
</comment>
<proteinExistence type="predicted"/>
<organism evidence="1 2">
    <name type="scientific">Paenibacillus mesotrionivorans</name>
    <dbReference type="NCBI Taxonomy" id="3160968"/>
    <lineage>
        <taxon>Bacteria</taxon>
        <taxon>Bacillati</taxon>
        <taxon>Bacillota</taxon>
        <taxon>Bacilli</taxon>
        <taxon>Bacillales</taxon>
        <taxon>Paenibacillaceae</taxon>
        <taxon>Paenibacillus</taxon>
    </lineage>
</organism>
<reference evidence="1" key="1">
    <citation type="submission" date="2024-12" db="EMBL/GenBank/DDBJ databases">
        <authorList>
            <person name="Wu N."/>
        </authorList>
    </citation>
    <scope>NUCLEOTIDE SEQUENCE</scope>
    <source>
        <strain evidence="1">P15</strain>
    </source>
</reference>
<accession>A0ACC7NUT2</accession>
<dbReference type="EMBL" id="JBJURJ010000005">
    <property type="protein sequence ID" value="MFM9328473.1"/>
    <property type="molecule type" value="Genomic_DNA"/>
</dbReference>
<dbReference type="Proteomes" id="UP001631969">
    <property type="component" value="Unassembled WGS sequence"/>
</dbReference>
<sequence>MDAIVKALVVDDHPLLAHATRDMLHKTGEIDVVSVVGTGTDCLEQVRVHEPGLIFLDYQLPDTTGTELTKIIKAEYPHIHIIIFTGVDYMEFYDQLVEAGVSGVLSKESGIRTIRNMVWCVLDNHTMLPMPMYHQLRLGNRHMNDPHSKLDQEELNIMNMLLKGATYDQIADNIHMSRRTVDNYMKRIFEKMGVKNRLEAIEAFLVKGTKSP</sequence>
<protein>
    <submittedName>
        <fullName evidence="1">Response regulator</fullName>
    </submittedName>
</protein>
<name>A0ACC7NUT2_9BACL</name>